<reference evidence="2" key="1">
    <citation type="journal article" date="2011" name="Genome Biol.">
        <title>Comparative genomics of the social amoebae Dictyostelium discoideum and Dictyostelium purpureum.</title>
        <authorList>
            <consortium name="US DOE Joint Genome Institute (JGI-PGF)"/>
            <person name="Sucgang R."/>
            <person name="Kuo A."/>
            <person name="Tian X."/>
            <person name="Salerno W."/>
            <person name="Parikh A."/>
            <person name="Feasley C.L."/>
            <person name="Dalin E."/>
            <person name="Tu H."/>
            <person name="Huang E."/>
            <person name="Barry K."/>
            <person name="Lindquist E."/>
            <person name="Shapiro H."/>
            <person name="Bruce D."/>
            <person name="Schmutz J."/>
            <person name="Salamov A."/>
            <person name="Fey P."/>
            <person name="Gaudet P."/>
            <person name="Anjard C."/>
            <person name="Babu M.M."/>
            <person name="Basu S."/>
            <person name="Bushmanova Y."/>
            <person name="van der Wel H."/>
            <person name="Katoh-Kurasawa M."/>
            <person name="Dinh C."/>
            <person name="Coutinho P.M."/>
            <person name="Saito T."/>
            <person name="Elias M."/>
            <person name="Schaap P."/>
            <person name="Kay R.R."/>
            <person name="Henrissat B."/>
            <person name="Eichinger L."/>
            <person name="Rivero F."/>
            <person name="Putnam N.H."/>
            <person name="West C.M."/>
            <person name="Loomis W.F."/>
            <person name="Chisholm R.L."/>
            <person name="Shaulsky G."/>
            <person name="Strassmann J.E."/>
            <person name="Queller D.C."/>
            <person name="Kuspa A."/>
            <person name="Grigoriev I.V."/>
        </authorList>
    </citation>
    <scope>NUCLEOTIDE SEQUENCE [LARGE SCALE GENOMIC DNA]</scope>
    <source>
        <strain evidence="2">QSDP1</strain>
    </source>
</reference>
<dbReference type="eggNOG" id="ENOG502RHQP">
    <property type="taxonomic scope" value="Eukaryota"/>
</dbReference>
<dbReference type="InterPro" id="IPR009097">
    <property type="entry name" value="Cyclic_Pdiesterase"/>
</dbReference>
<proteinExistence type="predicted"/>
<evidence type="ECO:0000313" key="2">
    <source>
        <dbReference type="Proteomes" id="UP000001064"/>
    </source>
</evidence>
<dbReference type="Gene3D" id="3.90.1140.10">
    <property type="entry name" value="Cyclic phosphodiesterase"/>
    <property type="match status" value="1"/>
</dbReference>
<dbReference type="Pfam" id="PF13563">
    <property type="entry name" value="2_5_RNA_ligase2"/>
    <property type="match status" value="1"/>
</dbReference>
<dbReference type="SUPFAM" id="SSF55144">
    <property type="entry name" value="LigT-like"/>
    <property type="match status" value="1"/>
</dbReference>
<dbReference type="EMBL" id="GL871150">
    <property type="protein sequence ID" value="EGC33263.1"/>
    <property type="molecule type" value="Genomic_DNA"/>
</dbReference>
<dbReference type="PANTHER" id="PTHR37474">
    <property type="entry name" value="RNA LIGASE/CYCLIC NUCLEOTIDE PHOSPHODIESTERASE"/>
    <property type="match status" value="1"/>
</dbReference>
<keyword evidence="2" id="KW-1185">Reference proteome</keyword>
<dbReference type="VEuPathDB" id="AmoebaDB:DICPUDRAFT_36990"/>
<dbReference type="InParanoid" id="F0ZS23"/>
<evidence type="ECO:0000313" key="1">
    <source>
        <dbReference type="EMBL" id="EGC33263.1"/>
    </source>
</evidence>
<organism evidence="1 2">
    <name type="scientific">Dictyostelium purpureum</name>
    <name type="common">Slime mold</name>
    <dbReference type="NCBI Taxonomy" id="5786"/>
    <lineage>
        <taxon>Eukaryota</taxon>
        <taxon>Amoebozoa</taxon>
        <taxon>Evosea</taxon>
        <taxon>Eumycetozoa</taxon>
        <taxon>Dictyostelia</taxon>
        <taxon>Dictyosteliales</taxon>
        <taxon>Dictyosteliaceae</taxon>
        <taxon>Dictyostelium</taxon>
    </lineage>
</organism>
<dbReference type="OrthoDB" id="10263155at2759"/>
<dbReference type="OMA" id="YMINRNG"/>
<sequence length="144" mass="17056">RIFPFVKIHDFSSVYEELRREMLEFKTFKLQFNELSYFQHGNSCVVWLKPSTPECENIINKIQNKLQELLPGFDELSKKSDKGFQPHLTIGQFSSVSKGIEQKIQSLQKEFKPIEFDVNEIYMIHRRGDVPFEIENVLKLKSRD</sequence>
<dbReference type="GeneID" id="10504566"/>
<dbReference type="AlphaFoldDB" id="F0ZS23"/>
<dbReference type="RefSeq" id="XP_003290210.1">
    <property type="nucleotide sequence ID" value="XM_003290162.1"/>
</dbReference>
<gene>
    <name evidence="1" type="ORF">DICPUDRAFT_36990</name>
</gene>
<accession>F0ZS23</accession>
<dbReference type="KEGG" id="dpp:DICPUDRAFT_36990"/>
<protein>
    <submittedName>
        <fullName evidence="1">Uncharacterized protein</fullName>
    </submittedName>
</protein>
<feature type="non-terminal residue" evidence="1">
    <location>
        <position position="1"/>
    </location>
</feature>
<dbReference type="Proteomes" id="UP000001064">
    <property type="component" value="Unassembled WGS sequence"/>
</dbReference>
<name>F0ZS23_DICPU</name>
<dbReference type="PANTHER" id="PTHR37474:SF1">
    <property type="entry name" value="2'-5' RNA LIGASE FAMILY PROTEIN"/>
    <property type="match status" value="1"/>
</dbReference>